<accession>A0AC35UCK1</accession>
<protein>
    <submittedName>
        <fullName evidence="2">Glycosyltransferase family 92 protein</fullName>
    </submittedName>
</protein>
<reference evidence="2" key="1">
    <citation type="submission" date="2016-11" db="UniProtKB">
        <authorList>
            <consortium name="WormBaseParasite"/>
        </authorList>
    </citation>
    <scope>IDENTIFICATION</scope>
    <source>
        <strain evidence="2">KR3021</strain>
    </source>
</reference>
<proteinExistence type="predicted"/>
<organism evidence="1 2">
    <name type="scientific">Rhabditophanes sp. KR3021</name>
    <dbReference type="NCBI Taxonomy" id="114890"/>
    <lineage>
        <taxon>Eukaryota</taxon>
        <taxon>Metazoa</taxon>
        <taxon>Ecdysozoa</taxon>
        <taxon>Nematoda</taxon>
        <taxon>Chromadorea</taxon>
        <taxon>Rhabditida</taxon>
        <taxon>Tylenchina</taxon>
        <taxon>Panagrolaimomorpha</taxon>
        <taxon>Strongyloidoidea</taxon>
        <taxon>Alloionematidae</taxon>
        <taxon>Rhabditophanes</taxon>
    </lineage>
</organism>
<evidence type="ECO:0000313" key="2">
    <source>
        <dbReference type="WBParaSite" id="RSKR_0001016300.1"/>
    </source>
</evidence>
<sequence length="933" mass="108131">MNRSLRKEHEDVINIQKRRWQRIPSDVINTFHSTFNVNKNRRKQSKFAVISAKGHRMSGNTSVVEDFESKFSPCSENTAFITKEEKSTLTTTSSQSEMDVISPPNTTIIDATTPPNQQIIQIDPYIYSEEDETTKRIMGMIQIRCHQIAFLYFTACFAVYLLIFFCRNYPVESMGKSGFLEASEVYQIVDYGEQDNYGSSDKLSPKSLLLLKLHLVERDFNGNFTSLLRGYAFSRCHDQYHNTSLPAIAILVKENNLMIPGVIRHNGLTCPWQWSPRCNWNTFYVEFDIPSDVGETIKEVTFINLFTKQMATISVTRPVAKSKEELMVCVPPLYWYNNHLQLFIFVETWRLQGASHFIFYYSTVSMDVFNLLKYYEAMGIVSMIPFKSLPMNKRINPNVSIYRYGHILAINDCLLRRKAKFATVVDVDEFLVPVGNKTFVDFVKSEFNKDEKAAVLYFQHSALHFDLKKINDGFGFLLHTRKSTIKGPTKYVAVPERIRNVDSHAVSKIFGNYTSKGMVWTTYLYHAFILIYLTVIGPCLFEKAHPRRSIILKHNITKNSIGKSNLRDLQTFRYNSKYVFVPNVIKAKTHMGASRISLVLHASDNYVNGDFVKHVNNWDGPISVGVYINSPTINSIESICAYCKLINIPNIDHKVSVHFIYAISRDSNARSVVQLSQYLALAKCSNTVLLHKICKPVKVSEEKKIENMLNYPINVVRNIARKLTLTHYILIADLDHMFSEHFEEKVLYMARKLLTQNTKRVLVYRIFEVDDSAEVMPRNKEMLYDLMAKRKAQIFHRSYPKGHAIPLLGEWFKVKDSAKPGVQVKVLYHEKAWEPQYVSLRNIPDHDTTFHYPLRDNTATRWQMCRENYEFLVMNDVFMYHRGIKKDHENKTIEKARARAWGSYVKALANFSRRMDIMYPKTKSKCPALIPKF</sequence>
<dbReference type="Proteomes" id="UP000095286">
    <property type="component" value="Unplaced"/>
</dbReference>
<evidence type="ECO:0000313" key="1">
    <source>
        <dbReference type="Proteomes" id="UP000095286"/>
    </source>
</evidence>
<dbReference type="WBParaSite" id="RSKR_0001016300.1">
    <property type="protein sequence ID" value="RSKR_0001016300.1"/>
    <property type="gene ID" value="RSKR_0001016300"/>
</dbReference>
<name>A0AC35UCK1_9BILA</name>